<dbReference type="EMBL" id="KK198757">
    <property type="protein sequence ID" value="KCW73793.1"/>
    <property type="molecule type" value="Genomic_DNA"/>
</dbReference>
<dbReference type="Gramene" id="KCW73793">
    <property type="protein sequence ID" value="KCW73793"/>
    <property type="gene ID" value="EUGRSUZ_E02393"/>
</dbReference>
<gene>
    <name evidence="1" type="ORF">EUGRSUZ_E02393</name>
</gene>
<name>A0A059C5P3_EUCGR</name>
<dbReference type="AlphaFoldDB" id="A0A059C5P3"/>
<accession>A0A059C5P3</accession>
<organism evidence="1">
    <name type="scientific">Eucalyptus grandis</name>
    <name type="common">Flooded gum</name>
    <dbReference type="NCBI Taxonomy" id="71139"/>
    <lineage>
        <taxon>Eukaryota</taxon>
        <taxon>Viridiplantae</taxon>
        <taxon>Streptophyta</taxon>
        <taxon>Embryophyta</taxon>
        <taxon>Tracheophyta</taxon>
        <taxon>Spermatophyta</taxon>
        <taxon>Magnoliopsida</taxon>
        <taxon>eudicotyledons</taxon>
        <taxon>Gunneridae</taxon>
        <taxon>Pentapetalae</taxon>
        <taxon>rosids</taxon>
        <taxon>malvids</taxon>
        <taxon>Myrtales</taxon>
        <taxon>Myrtaceae</taxon>
        <taxon>Myrtoideae</taxon>
        <taxon>Eucalypteae</taxon>
        <taxon>Eucalyptus</taxon>
    </lineage>
</organism>
<dbReference type="InParanoid" id="A0A059C5P3"/>
<proteinExistence type="predicted"/>
<evidence type="ECO:0000313" key="1">
    <source>
        <dbReference type="EMBL" id="KCW73793.1"/>
    </source>
</evidence>
<protein>
    <submittedName>
        <fullName evidence="1">Uncharacterized protein</fullName>
    </submittedName>
</protein>
<reference evidence="1" key="1">
    <citation type="submission" date="2013-07" db="EMBL/GenBank/DDBJ databases">
        <title>The genome of Eucalyptus grandis.</title>
        <authorList>
            <person name="Schmutz J."/>
            <person name="Hayes R."/>
            <person name="Myburg A."/>
            <person name="Tuskan G."/>
            <person name="Grattapaglia D."/>
            <person name="Rokhsar D.S."/>
        </authorList>
    </citation>
    <scope>NUCLEOTIDE SEQUENCE</scope>
    <source>
        <tissue evidence="1">Leaf extractions</tissue>
    </source>
</reference>
<sequence>MKSRQLGTVSYGVIGNRPNIVRGCGVDTRRHWPILGSYPIGVGFCQVSGQNPSVWSKLYFFLYRLQRKISKTVGNIKRLNNNNHITFKGPKVDDEENKRWKVKFAVKETIQKRSL</sequence>